<comment type="caution">
    <text evidence="1">The sequence shown here is derived from an EMBL/GenBank/DDBJ whole genome shotgun (WGS) entry which is preliminary data.</text>
</comment>
<organism evidence="1 2">
    <name type="scientific">Desulfonema ishimotonii</name>
    <dbReference type="NCBI Taxonomy" id="45657"/>
    <lineage>
        <taxon>Bacteria</taxon>
        <taxon>Pseudomonadati</taxon>
        <taxon>Thermodesulfobacteriota</taxon>
        <taxon>Desulfobacteria</taxon>
        <taxon>Desulfobacterales</taxon>
        <taxon>Desulfococcaceae</taxon>
        <taxon>Desulfonema</taxon>
    </lineage>
</organism>
<gene>
    <name evidence="1" type="ORF">DENIS_2413</name>
</gene>
<protein>
    <submittedName>
        <fullName evidence="1">Uncharacterized protein</fullName>
    </submittedName>
</protein>
<dbReference type="AlphaFoldDB" id="A0A401FWY5"/>
<dbReference type="AntiFam" id="ANF00057">
    <property type="entry name" value="Translation of E. coli type CRISPR repeat"/>
</dbReference>
<sequence length="59" mass="6667">MFWDNYVLYFSKHPHTCGVNPVTGNVVPVNTETSPHMWGKQALWNSNNGSERNIPTHVG</sequence>
<dbReference type="EMBL" id="BEXT01000001">
    <property type="protein sequence ID" value="GBC61453.1"/>
    <property type="molecule type" value="Genomic_DNA"/>
</dbReference>
<evidence type="ECO:0000313" key="1">
    <source>
        <dbReference type="EMBL" id="GBC61453.1"/>
    </source>
</evidence>
<name>A0A401FWY5_9BACT</name>
<dbReference type="AntiFam" id="ANF00006">
    <property type="entry name" value="Translation of CRISPR region"/>
</dbReference>
<accession>A0A401FWY5</accession>
<dbReference type="Proteomes" id="UP000288096">
    <property type="component" value="Unassembled WGS sequence"/>
</dbReference>
<evidence type="ECO:0000313" key="2">
    <source>
        <dbReference type="Proteomes" id="UP000288096"/>
    </source>
</evidence>
<proteinExistence type="predicted"/>
<reference evidence="2" key="2">
    <citation type="submission" date="2019-01" db="EMBL/GenBank/DDBJ databases">
        <title>Genome sequence of Desulfonema ishimotonii strain Tokyo 01.</title>
        <authorList>
            <person name="Fukui M."/>
        </authorList>
    </citation>
    <scope>NUCLEOTIDE SEQUENCE [LARGE SCALE GENOMIC DNA]</scope>
    <source>
        <strain evidence="2">Tokyo 01</strain>
    </source>
</reference>
<keyword evidence="2" id="KW-1185">Reference proteome</keyword>
<reference evidence="2" key="1">
    <citation type="submission" date="2017-11" db="EMBL/GenBank/DDBJ databases">
        <authorList>
            <person name="Watanabe M."/>
            <person name="Kojima H."/>
        </authorList>
    </citation>
    <scope>NUCLEOTIDE SEQUENCE [LARGE SCALE GENOMIC DNA]</scope>
    <source>
        <strain evidence="2">Tokyo 01</strain>
    </source>
</reference>